<organism evidence="1">
    <name type="scientific">Tanacetum cinerariifolium</name>
    <name type="common">Dalmatian daisy</name>
    <name type="synonym">Chrysanthemum cinerariifolium</name>
    <dbReference type="NCBI Taxonomy" id="118510"/>
    <lineage>
        <taxon>Eukaryota</taxon>
        <taxon>Viridiplantae</taxon>
        <taxon>Streptophyta</taxon>
        <taxon>Embryophyta</taxon>
        <taxon>Tracheophyta</taxon>
        <taxon>Spermatophyta</taxon>
        <taxon>Magnoliopsida</taxon>
        <taxon>eudicotyledons</taxon>
        <taxon>Gunneridae</taxon>
        <taxon>Pentapetalae</taxon>
        <taxon>asterids</taxon>
        <taxon>campanulids</taxon>
        <taxon>Asterales</taxon>
        <taxon>Asteraceae</taxon>
        <taxon>Asteroideae</taxon>
        <taxon>Anthemideae</taxon>
        <taxon>Anthemidinae</taxon>
        <taxon>Tanacetum</taxon>
    </lineage>
</organism>
<protein>
    <submittedName>
        <fullName evidence="1">Uncharacterized protein</fullName>
    </submittedName>
</protein>
<comment type="caution">
    <text evidence="1">The sequence shown here is derived from an EMBL/GenBank/DDBJ whole genome shotgun (WGS) entry which is preliminary data.</text>
</comment>
<evidence type="ECO:0000313" key="1">
    <source>
        <dbReference type="EMBL" id="GFD60521.1"/>
    </source>
</evidence>
<sequence>LGRDTAPIEADAAQPLALDDRGLEAKLARANRGDIAARPRAEDDEVELVSQRFFLR</sequence>
<accession>A0A699XUA3</accession>
<reference evidence="1" key="1">
    <citation type="journal article" date="2019" name="Sci. Rep.">
        <title>Draft genome of Tanacetum cinerariifolium, the natural source of mosquito coil.</title>
        <authorList>
            <person name="Yamashiro T."/>
            <person name="Shiraishi A."/>
            <person name="Satake H."/>
            <person name="Nakayama K."/>
        </authorList>
    </citation>
    <scope>NUCLEOTIDE SEQUENCE</scope>
</reference>
<gene>
    <name evidence="1" type="ORF">Tci_932490</name>
</gene>
<feature type="non-terminal residue" evidence="1">
    <location>
        <position position="1"/>
    </location>
</feature>
<proteinExistence type="predicted"/>
<name>A0A699XUA3_TANCI</name>
<dbReference type="EMBL" id="BKCJ011878915">
    <property type="protein sequence ID" value="GFD60521.1"/>
    <property type="molecule type" value="Genomic_DNA"/>
</dbReference>
<dbReference type="AlphaFoldDB" id="A0A699XUA3"/>